<protein>
    <recommendedName>
        <fullName evidence="5">Lipoprotein</fullName>
    </recommendedName>
</protein>
<sequence length="237" mass="26073">MIGAANKKLWLALGLPWAVWALSACSSAEDETSAASNEEVAVAAAVAADEAEGAAVGQDEASTQLMSQADAQALGNPLFHGREIYLRGEMNDYGVQRPYRLRQFDENIYCTLAPLRSDWSPYRFKFADASWSQGTNFGFAVPPAVMREGSSKAMLNPNSRFEELRYEPSIDGIYRFCIEYDEQNVPYASVTYLEDGKLTTMDEIIKSEIERTFSTATTTTAANTQTPSAAEVEQEAE</sequence>
<organism evidence="3 4">
    <name type="scientific">Candidatus Anaerobiospirillum pullistercoris</name>
    <dbReference type="NCBI Taxonomy" id="2838452"/>
    <lineage>
        <taxon>Bacteria</taxon>
        <taxon>Pseudomonadati</taxon>
        <taxon>Pseudomonadota</taxon>
        <taxon>Gammaproteobacteria</taxon>
        <taxon>Aeromonadales</taxon>
        <taxon>Succinivibrionaceae</taxon>
        <taxon>Anaerobiospirillum</taxon>
    </lineage>
</organism>
<gene>
    <name evidence="3" type="ORF">H9850_11200</name>
</gene>
<feature type="chain" id="PRO_5038955953" description="Lipoprotein" evidence="2">
    <location>
        <begin position="29"/>
        <end position="237"/>
    </location>
</feature>
<evidence type="ECO:0008006" key="5">
    <source>
        <dbReference type="Google" id="ProtNLM"/>
    </source>
</evidence>
<proteinExistence type="predicted"/>
<keyword evidence="2" id="KW-0732">Signal</keyword>
<name>A0A9D2B2H2_9GAMM</name>
<accession>A0A9D2B2H2</accession>
<evidence type="ECO:0000313" key="4">
    <source>
        <dbReference type="Proteomes" id="UP000886829"/>
    </source>
</evidence>
<feature type="region of interest" description="Disordered" evidence="1">
    <location>
        <begin position="218"/>
        <end position="237"/>
    </location>
</feature>
<feature type="signal peptide" evidence="2">
    <location>
        <begin position="1"/>
        <end position="28"/>
    </location>
</feature>
<dbReference type="PROSITE" id="PS51257">
    <property type="entry name" value="PROKAR_LIPOPROTEIN"/>
    <property type="match status" value="1"/>
</dbReference>
<evidence type="ECO:0000256" key="1">
    <source>
        <dbReference type="SAM" id="MobiDB-lite"/>
    </source>
</evidence>
<evidence type="ECO:0000256" key="2">
    <source>
        <dbReference type="SAM" id="SignalP"/>
    </source>
</evidence>
<feature type="compositionally biased region" description="Low complexity" evidence="1">
    <location>
        <begin position="218"/>
        <end position="230"/>
    </location>
</feature>
<reference evidence="3" key="1">
    <citation type="journal article" date="2021" name="PeerJ">
        <title>Extensive microbial diversity within the chicken gut microbiome revealed by metagenomics and culture.</title>
        <authorList>
            <person name="Gilroy R."/>
            <person name="Ravi A."/>
            <person name="Getino M."/>
            <person name="Pursley I."/>
            <person name="Horton D.L."/>
            <person name="Alikhan N.F."/>
            <person name="Baker D."/>
            <person name="Gharbi K."/>
            <person name="Hall N."/>
            <person name="Watson M."/>
            <person name="Adriaenssens E.M."/>
            <person name="Foster-Nyarko E."/>
            <person name="Jarju S."/>
            <person name="Secka A."/>
            <person name="Antonio M."/>
            <person name="Oren A."/>
            <person name="Chaudhuri R.R."/>
            <person name="La Ragione R."/>
            <person name="Hildebrand F."/>
            <person name="Pallen M.J."/>
        </authorList>
    </citation>
    <scope>NUCLEOTIDE SEQUENCE</scope>
    <source>
        <strain evidence="3">USASDec5-558</strain>
    </source>
</reference>
<dbReference type="AlphaFoldDB" id="A0A9D2B2H2"/>
<reference evidence="3" key="2">
    <citation type="submission" date="2021-04" db="EMBL/GenBank/DDBJ databases">
        <authorList>
            <person name="Gilroy R."/>
        </authorList>
    </citation>
    <scope>NUCLEOTIDE SEQUENCE</scope>
    <source>
        <strain evidence="3">USASDec5-558</strain>
    </source>
</reference>
<dbReference type="Proteomes" id="UP000886829">
    <property type="component" value="Unassembled WGS sequence"/>
</dbReference>
<evidence type="ECO:0000313" key="3">
    <source>
        <dbReference type="EMBL" id="HIX58014.1"/>
    </source>
</evidence>
<comment type="caution">
    <text evidence="3">The sequence shown here is derived from an EMBL/GenBank/DDBJ whole genome shotgun (WGS) entry which is preliminary data.</text>
</comment>
<dbReference type="EMBL" id="DXEV01000221">
    <property type="protein sequence ID" value="HIX58014.1"/>
    <property type="molecule type" value="Genomic_DNA"/>
</dbReference>